<protein>
    <submittedName>
        <fullName evidence="1">Uncharacterized protein</fullName>
    </submittedName>
</protein>
<evidence type="ECO:0000313" key="1">
    <source>
        <dbReference type="EMBL" id="THW83052.1"/>
    </source>
</evidence>
<dbReference type="EMBL" id="QZAR01000310">
    <property type="protein sequence ID" value="THW83052.1"/>
    <property type="molecule type" value="Genomic_DNA"/>
</dbReference>
<comment type="caution">
    <text evidence="1">The sequence shown here is derived from an EMBL/GenBank/DDBJ whole genome shotgun (WGS) entry which is preliminary data.</text>
</comment>
<organism evidence="1 2">
    <name type="scientific">Aureobasidium pullulans</name>
    <name type="common">Black yeast</name>
    <name type="synonym">Pullularia pullulans</name>
    <dbReference type="NCBI Taxonomy" id="5580"/>
    <lineage>
        <taxon>Eukaryota</taxon>
        <taxon>Fungi</taxon>
        <taxon>Dikarya</taxon>
        <taxon>Ascomycota</taxon>
        <taxon>Pezizomycotina</taxon>
        <taxon>Dothideomycetes</taxon>
        <taxon>Dothideomycetidae</taxon>
        <taxon>Dothideales</taxon>
        <taxon>Saccotheciaceae</taxon>
        <taxon>Aureobasidium</taxon>
    </lineage>
</organism>
<proteinExistence type="predicted"/>
<reference evidence="1 2" key="1">
    <citation type="submission" date="2018-10" db="EMBL/GenBank/DDBJ databases">
        <title>Fifty Aureobasidium pullulans genomes reveal a recombining polyextremotolerant generalist.</title>
        <authorList>
            <person name="Gostincar C."/>
            <person name="Turk M."/>
            <person name="Zajc J."/>
            <person name="Gunde-Cimerman N."/>
        </authorList>
    </citation>
    <scope>NUCLEOTIDE SEQUENCE [LARGE SCALE GENOMIC DNA]</scope>
    <source>
        <strain evidence="1 2">EXF-10507</strain>
    </source>
</reference>
<dbReference type="Proteomes" id="UP000304928">
    <property type="component" value="Unassembled WGS sequence"/>
</dbReference>
<dbReference type="AlphaFoldDB" id="A0A4S9ASI8"/>
<accession>A0A4S9ASI8</accession>
<sequence length="138" mass="16499">MVTDICDRWPMSAMDYLWITMKIIGVFEAIEQQLAKVQNPLYLQCDWRRRSMARFFLVTKIAQKQPGYEECLEVVEKELNKENMRFTQFIYWEQLDQRLPSLMEASIRRQERELEALAQADAELKSLENDTNSNRDVK</sequence>
<evidence type="ECO:0000313" key="2">
    <source>
        <dbReference type="Proteomes" id="UP000304928"/>
    </source>
</evidence>
<name>A0A4S9ASI8_AURPU</name>
<gene>
    <name evidence="1" type="ORF">D6D15_09851</name>
</gene>